<protein>
    <submittedName>
        <fullName evidence="7">TetR/AcrR family transcriptional regulator</fullName>
    </submittedName>
</protein>
<dbReference type="PROSITE" id="PS50977">
    <property type="entry name" value="HTH_TETR_2"/>
    <property type="match status" value="1"/>
</dbReference>
<organism evidence="7 8">
    <name type="scientific">Nonomuraea mangrovi</name>
    <dbReference type="NCBI Taxonomy" id="2316207"/>
    <lineage>
        <taxon>Bacteria</taxon>
        <taxon>Bacillati</taxon>
        <taxon>Actinomycetota</taxon>
        <taxon>Actinomycetes</taxon>
        <taxon>Streptosporangiales</taxon>
        <taxon>Streptosporangiaceae</taxon>
        <taxon>Nonomuraea</taxon>
    </lineage>
</organism>
<proteinExistence type="predicted"/>
<feature type="DNA-binding region" description="H-T-H motif" evidence="5">
    <location>
        <begin position="37"/>
        <end position="56"/>
    </location>
</feature>
<reference evidence="8" key="1">
    <citation type="journal article" date="2019" name="Int. J. Syst. Evol. Microbiol.">
        <title>The Global Catalogue of Microorganisms (GCM) 10K type strain sequencing project: providing services to taxonomists for standard genome sequencing and annotation.</title>
        <authorList>
            <consortium name="The Broad Institute Genomics Platform"/>
            <consortium name="The Broad Institute Genome Sequencing Center for Infectious Disease"/>
            <person name="Wu L."/>
            <person name="Ma J."/>
        </authorList>
    </citation>
    <scope>NUCLEOTIDE SEQUENCE [LARGE SCALE GENOMIC DNA]</scope>
    <source>
        <strain evidence="8">ICMP 6774ER</strain>
    </source>
</reference>
<dbReference type="InterPro" id="IPR001647">
    <property type="entry name" value="HTH_TetR"/>
</dbReference>
<evidence type="ECO:0000256" key="4">
    <source>
        <dbReference type="ARBA" id="ARBA00023163"/>
    </source>
</evidence>
<dbReference type="Pfam" id="PF00440">
    <property type="entry name" value="TetR_N"/>
    <property type="match status" value="1"/>
</dbReference>
<sequence length="200" mass="21708">MAQTTRRGPYAKGIAKRQQILKEALAAYADSDSAGPSLRAIAQRAGLSERGLLHYFPARDELFVAILAERDAADRATFDPDGPVDDLAAVTAHTAKTPGLVRLFLEMTAAAPDPGHAAHRFFTRRYRELRDLLTRKFRRSAETRPGAPAPRVDPAFAARILIAASDGLQAQWLLDPDVDLEGDLDRLAQLLQAATAAAAR</sequence>
<keyword evidence="1" id="KW-0678">Repressor</keyword>
<evidence type="ECO:0000256" key="2">
    <source>
        <dbReference type="ARBA" id="ARBA00023015"/>
    </source>
</evidence>
<keyword evidence="4" id="KW-0804">Transcription</keyword>
<dbReference type="InterPro" id="IPR050109">
    <property type="entry name" value="HTH-type_TetR-like_transc_reg"/>
</dbReference>
<evidence type="ECO:0000313" key="7">
    <source>
        <dbReference type="EMBL" id="MFD1938296.1"/>
    </source>
</evidence>
<dbReference type="InterPro" id="IPR009057">
    <property type="entry name" value="Homeodomain-like_sf"/>
</dbReference>
<evidence type="ECO:0000256" key="3">
    <source>
        <dbReference type="ARBA" id="ARBA00023125"/>
    </source>
</evidence>
<dbReference type="SUPFAM" id="SSF46689">
    <property type="entry name" value="Homeodomain-like"/>
    <property type="match status" value="1"/>
</dbReference>
<dbReference type="InterPro" id="IPR036271">
    <property type="entry name" value="Tet_transcr_reg_TetR-rel_C_sf"/>
</dbReference>
<evidence type="ECO:0000313" key="8">
    <source>
        <dbReference type="Proteomes" id="UP001597368"/>
    </source>
</evidence>
<evidence type="ECO:0000256" key="5">
    <source>
        <dbReference type="PROSITE-ProRule" id="PRU00335"/>
    </source>
</evidence>
<name>A0ABW4T956_9ACTN</name>
<dbReference type="PANTHER" id="PTHR30055:SF234">
    <property type="entry name" value="HTH-TYPE TRANSCRIPTIONAL REGULATOR BETI"/>
    <property type="match status" value="1"/>
</dbReference>
<dbReference type="PANTHER" id="PTHR30055">
    <property type="entry name" value="HTH-TYPE TRANSCRIPTIONAL REGULATOR RUTR"/>
    <property type="match status" value="1"/>
</dbReference>
<keyword evidence="8" id="KW-1185">Reference proteome</keyword>
<dbReference type="Proteomes" id="UP001597368">
    <property type="component" value="Unassembled WGS sequence"/>
</dbReference>
<dbReference type="Gene3D" id="1.10.357.10">
    <property type="entry name" value="Tetracycline Repressor, domain 2"/>
    <property type="match status" value="1"/>
</dbReference>
<gene>
    <name evidence="7" type="ORF">ACFSKW_43150</name>
</gene>
<accession>A0ABW4T956</accession>
<feature type="domain" description="HTH tetR-type" evidence="6">
    <location>
        <begin position="14"/>
        <end position="74"/>
    </location>
</feature>
<comment type="caution">
    <text evidence="7">The sequence shown here is derived from an EMBL/GenBank/DDBJ whole genome shotgun (WGS) entry which is preliminary data.</text>
</comment>
<dbReference type="RefSeq" id="WP_379580210.1">
    <property type="nucleotide sequence ID" value="NZ_JBHUFV010000061.1"/>
</dbReference>
<keyword evidence="3 5" id="KW-0238">DNA-binding</keyword>
<keyword evidence="2" id="KW-0805">Transcription regulation</keyword>
<dbReference type="InterPro" id="IPR039538">
    <property type="entry name" value="BetI_C"/>
</dbReference>
<dbReference type="EMBL" id="JBHUFV010000061">
    <property type="protein sequence ID" value="MFD1938296.1"/>
    <property type="molecule type" value="Genomic_DNA"/>
</dbReference>
<evidence type="ECO:0000259" key="6">
    <source>
        <dbReference type="PROSITE" id="PS50977"/>
    </source>
</evidence>
<dbReference type="Pfam" id="PF13977">
    <property type="entry name" value="TetR_C_6"/>
    <property type="match status" value="1"/>
</dbReference>
<evidence type="ECO:0000256" key="1">
    <source>
        <dbReference type="ARBA" id="ARBA00022491"/>
    </source>
</evidence>
<dbReference type="SUPFAM" id="SSF48498">
    <property type="entry name" value="Tetracyclin repressor-like, C-terminal domain"/>
    <property type="match status" value="1"/>
</dbReference>